<dbReference type="EMBL" id="JAKMXF010000110">
    <property type="protein sequence ID" value="KAI6657961.1"/>
    <property type="molecule type" value="Genomic_DNA"/>
</dbReference>
<comment type="similarity">
    <text evidence="2">Belongs to the parvin family.</text>
</comment>
<evidence type="ECO:0000256" key="7">
    <source>
        <dbReference type="ARBA" id="ARBA00023212"/>
    </source>
</evidence>
<dbReference type="FunFam" id="1.10.418.10:FF:000015">
    <property type="entry name" value="Parvin beta"/>
    <property type="match status" value="1"/>
</dbReference>
<evidence type="ECO:0000313" key="9">
    <source>
        <dbReference type="EMBL" id="KAI6657961.1"/>
    </source>
</evidence>
<dbReference type="GO" id="GO:0071963">
    <property type="term" value="P:establishment or maintenance of cell polarity regulating cell shape"/>
    <property type="evidence" value="ECO:0007669"/>
    <property type="project" value="TreeGrafter"/>
</dbReference>
<accession>A0AAV7KAA0</accession>
<dbReference type="AlphaFoldDB" id="A0AAV7KAA0"/>
<evidence type="ECO:0000313" key="10">
    <source>
        <dbReference type="Proteomes" id="UP001165289"/>
    </source>
</evidence>
<dbReference type="PANTHER" id="PTHR12114:SF4">
    <property type="entry name" value="GH23568P"/>
    <property type="match status" value="1"/>
</dbReference>
<dbReference type="CDD" id="cd21222">
    <property type="entry name" value="CH_PARV_rpt2"/>
    <property type="match status" value="1"/>
</dbReference>
<dbReference type="PROSITE" id="PS50021">
    <property type="entry name" value="CH"/>
    <property type="match status" value="2"/>
</dbReference>
<gene>
    <name evidence="9" type="ORF">LOD99_15678</name>
</gene>
<proteinExistence type="inferred from homology"/>
<keyword evidence="3" id="KW-0963">Cytoplasm</keyword>
<sequence>MATANPGKSLKKIFKSKAEKEAAEANALLKEGLKAMQLSDTGDTTYKSPTDTYIMDVGDERHTVTPMSLKEIKIQALVKVLLDWVNDVVSVRRIIVRDIVDDFFDGQVLSEFIEILFEIEQPFQSTIAQSVISQRSKLTWSLDEVHKRLNLNPKECPWSVEEIHKKNPLVIIHLLVALARFFNIPQTLPTNVSVQVSVIKMSPDGTFEYSTTREEITGGDTSAVSYGPTKDVFDQLFNERNDRIDVVRKSLTFFVNKKLNIMNIEITNVETEFQSGIYLIYLMCILEGYFIPFGLYHETPLNFDQKLENMYFAFKLIEEAGISLKRTKADEVVHGDVKSVMRVLYSIFTKYGKSST</sequence>
<evidence type="ECO:0000256" key="4">
    <source>
        <dbReference type="ARBA" id="ARBA00022737"/>
    </source>
</evidence>
<evidence type="ECO:0000256" key="2">
    <source>
        <dbReference type="ARBA" id="ARBA00005666"/>
    </source>
</evidence>
<dbReference type="Pfam" id="PF00307">
    <property type="entry name" value="CH"/>
    <property type="match status" value="2"/>
</dbReference>
<evidence type="ECO:0000256" key="1">
    <source>
        <dbReference type="ARBA" id="ARBA00004245"/>
    </source>
</evidence>
<keyword evidence="10" id="KW-1185">Reference proteome</keyword>
<evidence type="ECO:0000259" key="8">
    <source>
        <dbReference type="PROSITE" id="PS50021"/>
    </source>
</evidence>
<dbReference type="GO" id="GO:0030031">
    <property type="term" value="P:cell projection assembly"/>
    <property type="evidence" value="ECO:0007669"/>
    <property type="project" value="TreeGrafter"/>
</dbReference>
<feature type="domain" description="Calponin-homology (CH)" evidence="8">
    <location>
        <begin position="245"/>
        <end position="352"/>
    </location>
</feature>
<comment type="subcellular location">
    <subcellularLocation>
        <location evidence="1">Cytoplasm</location>
        <location evidence="1">Cytoskeleton</location>
    </subcellularLocation>
</comment>
<evidence type="ECO:0000256" key="3">
    <source>
        <dbReference type="ARBA" id="ARBA00022490"/>
    </source>
</evidence>
<dbReference type="InterPro" id="IPR028433">
    <property type="entry name" value="Parvin"/>
</dbReference>
<protein>
    <recommendedName>
        <fullName evidence="8">Calponin-homology (CH) domain-containing protein</fullName>
    </recommendedName>
</protein>
<dbReference type="SUPFAM" id="SSF47576">
    <property type="entry name" value="Calponin-homology domain, CH-domain"/>
    <property type="match status" value="1"/>
</dbReference>
<name>A0AAV7KAA0_9METZ</name>
<dbReference type="InterPro" id="IPR036872">
    <property type="entry name" value="CH_dom_sf"/>
</dbReference>
<dbReference type="GO" id="GO:0034446">
    <property type="term" value="P:substrate adhesion-dependent cell spreading"/>
    <property type="evidence" value="ECO:0007669"/>
    <property type="project" value="TreeGrafter"/>
</dbReference>
<dbReference type="Gene3D" id="1.10.418.10">
    <property type="entry name" value="Calponin-like domain"/>
    <property type="match status" value="2"/>
</dbReference>
<keyword evidence="4" id="KW-0677">Repeat</keyword>
<evidence type="ECO:0000256" key="6">
    <source>
        <dbReference type="ARBA" id="ARBA00023203"/>
    </source>
</evidence>
<keyword evidence="5" id="KW-0130">Cell adhesion</keyword>
<keyword evidence="7" id="KW-0206">Cytoskeleton</keyword>
<dbReference type="InterPro" id="IPR001715">
    <property type="entry name" value="CH_dom"/>
</dbReference>
<dbReference type="GO" id="GO:0030036">
    <property type="term" value="P:actin cytoskeleton organization"/>
    <property type="evidence" value="ECO:0007669"/>
    <property type="project" value="InterPro"/>
</dbReference>
<keyword evidence="6" id="KW-0009">Actin-binding</keyword>
<dbReference type="Proteomes" id="UP001165289">
    <property type="component" value="Unassembled WGS sequence"/>
</dbReference>
<dbReference type="GO" id="GO:0003779">
    <property type="term" value="F:actin binding"/>
    <property type="evidence" value="ECO:0007669"/>
    <property type="project" value="UniProtKB-KW"/>
</dbReference>
<reference evidence="9 10" key="1">
    <citation type="journal article" date="2023" name="BMC Biol.">
        <title>The compact genome of the sponge Oopsacas minuta (Hexactinellida) is lacking key metazoan core genes.</title>
        <authorList>
            <person name="Santini S."/>
            <person name="Schenkelaars Q."/>
            <person name="Jourda C."/>
            <person name="Duchesne M."/>
            <person name="Belahbib H."/>
            <person name="Rocher C."/>
            <person name="Selva M."/>
            <person name="Riesgo A."/>
            <person name="Vervoort M."/>
            <person name="Leys S.P."/>
            <person name="Kodjabachian L."/>
            <person name="Le Bivic A."/>
            <person name="Borchiellini C."/>
            <person name="Claverie J.M."/>
            <person name="Renard E."/>
        </authorList>
    </citation>
    <scope>NUCLEOTIDE SEQUENCE [LARGE SCALE GENOMIC DNA]</scope>
    <source>
        <strain evidence="9">SPO-2</strain>
    </source>
</reference>
<dbReference type="PANTHER" id="PTHR12114">
    <property type="entry name" value="PARVIN"/>
    <property type="match status" value="1"/>
</dbReference>
<dbReference type="GO" id="GO:0005737">
    <property type="term" value="C:cytoplasm"/>
    <property type="evidence" value="ECO:0007669"/>
    <property type="project" value="TreeGrafter"/>
</dbReference>
<dbReference type="GO" id="GO:0005925">
    <property type="term" value="C:focal adhesion"/>
    <property type="evidence" value="ECO:0007669"/>
    <property type="project" value="TreeGrafter"/>
</dbReference>
<dbReference type="GO" id="GO:0015629">
    <property type="term" value="C:actin cytoskeleton"/>
    <property type="evidence" value="ECO:0007669"/>
    <property type="project" value="TreeGrafter"/>
</dbReference>
<organism evidence="9 10">
    <name type="scientific">Oopsacas minuta</name>
    <dbReference type="NCBI Taxonomy" id="111878"/>
    <lineage>
        <taxon>Eukaryota</taxon>
        <taxon>Metazoa</taxon>
        <taxon>Porifera</taxon>
        <taxon>Hexactinellida</taxon>
        <taxon>Hexasterophora</taxon>
        <taxon>Lyssacinosida</taxon>
        <taxon>Leucopsacidae</taxon>
        <taxon>Oopsacas</taxon>
    </lineage>
</organism>
<evidence type="ECO:0000256" key="5">
    <source>
        <dbReference type="ARBA" id="ARBA00022889"/>
    </source>
</evidence>
<feature type="domain" description="Calponin-homology (CH)" evidence="8">
    <location>
        <begin position="75"/>
        <end position="183"/>
    </location>
</feature>
<dbReference type="PIRSF" id="PIRSF039131">
    <property type="entry name" value="Parvin"/>
    <property type="match status" value="1"/>
</dbReference>
<comment type="caution">
    <text evidence="9">The sequence shown here is derived from an EMBL/GenBank/DDBJ whole genome shotgun (WGS) entry which is preliminary data.</text>
</comment>